<organism evidence="2 3">
    <name type="scientific">Paenibacillus yanchengensis</name>
    <dbReference type="NCBI Taxonomy" id="2035833"/>
    <lineage>
        <taxon>Bacteria</taxon>
        <taxon>Bacillati</taxon>
        <taxon>Bacillota</taxon>
        <taxon>Bacilli</taxon>
        <taxon>Bacillales</taxon>
        <taxon>Paenibacillaceae</taxon>
        <taxon>Paenibacillus</taxon>
    </lineage>
</organism>
<accession>A0ABW4YRA7</accession>
<dbReference type="Pfam" id="PF00308">
    <property type="entry name" value="Bac_DnaA"/>
    <property type="match status" value="1"/>
</dbReference>
<dbReference type="InterPro" id="IPR013317">
    <property type="entry name" value="DnaA_dom"/>
</dbReference>
<sequence length="88" mass="10426">MNVYRNCEVLYIDDMFKGRKEPTTFQLEQLFGLVNHRYLNNKPLLISSEKSISQICEFDEAIGSRINEMCRNYRVILSGSQELNYRLK</sequence>
<keyword evidence="3" id="KW-1185">Reference proteome</keyword>
<reference evidence="3" key="1">
    <citation type="journal article" date="2019" name="Int. J. Syst. Evol. Microbiol.">
        <title>The Global Catalogue of Microorganisms (GCM) 10K type strain sequencing project: providing services to taxonomists for standard genome sequencing and annotation.</title>
        <authorList>
            <consortium name="The Broad Institute Genomics Platform"/>
            <consortium name="The Broad Institute Genome Sequencing Center for Infectious Disease"/>
            <person name="Wu L."/>
            <person name="Ma J."/>
        </authorList>
    </citation>
    <scope>NUCLEOTIDE SEQUENCE [LARGE SCALE GENOMIC DNA]</scope>
    <source>
        <strain evidence="3">GH52</strain>
    </source>
</reference>
<dbReference type="Proteomes" id="UP001597362">
    <property type="component" value="Unassembled WGS sequence"/>
</dbReference>
<gene>
    <name evidence="2" type="ORF">ACFSJH_20885</name>
</gene>
<proteinExistence type="predicted"/>
<name>A0ABW4YRA7_9BACL</name>
<feature type="domain" description="Chromosomal replication initiator protein DnaA ATPAse" evidence="1">
    <location>
        <begin position="2"/>
        <end position="67"/>
    </location>
</feature>
<dbReference type="EMBL" id="JBHUHO010000051">
    <property type="protein sequence ID" value="MFD2118158.1"/>
    <property type="molecule type" value="Genomic_DNA"/>
</dbReference>
<protein>
    <submittedName>
        <fullName evidence="2">DnaA ATPase domain-containing protein</fullName>
    </submittedName>
</protein>
<dbReference type="RefSeq" id="WP_377775807.1">
    <property type="nucleotide sequence ID" value="NZ_JBHUHO010000051.1"/>
</dbReference>
<evidence type="ECO:0000313" key="2">
    <source>
        <dbReference type="EMBL" id="MFD2118158.1"/>
    </source>
</evidence>
<dbReference type="Gene3D" id="3.40.50.300">
    <property type="entry name" value="P-loop containing nucleotide triphosphate hydrolases"/>
    <property type="match status" value="1"/>
</dbReference>
<dbReference type="InterPro" id="IPR027417">
    <property type="entry name" value="P-loop_NTPase"/>
</dbReference>
<evidence type="ECO:0000259" key="1">
    <source>
        <dbReference type="Pfam" id="PF00308"/>
    </source>
</evidence>
<evidence type="ECO:0000313" key="3">
    <source>
        <dbReference type="Proteomes" id="UP001597362"/>
    </source>
</evidence>
<comment type="caution">
    <text evidence="2">The sequence shown here is derived from an EMBL/GenBank/DDBJ whole genome shotgun (WGS) entry which is preliminary data.</text>
</comment>